<organism evidence="5 6">
    <name type="scientific">Mucilaginibacter boryungensis</name>
    <dbReference type="NCBI Taxonomy" id="768480"/>
    <lineage>
        <taxon>Bacteria</taxon>
        <taxon>Pseudomonadati</taxon>
        <taxon>Bacteroidota</taxon>
        <taxon>Sphingobacteriia</taxon>
        <taxon>Sphingobacteriales</taxon>
        <taxon>Sphingobacteriaceae</taxon>
        <taxon>Mucilaginibacter</taxon>
    </lineage>
</organism>
<keyword evidence="2" id="KW-0472">Membrane</keyword>
<proteinExistence type="predicted"/>
<evidence type="ECO:0000256" key="1">
    <source>
        <dbReference type="ARBA" id="ARBA00004370"/>
    </source>
</evidence>
<accession>A0ABR9XG37</accession>
<protein>
    <submittedName>
        <fullName evidence="5">BamA/TamA family outer membrane protein</fullName>
    </submittedName>
</protein>
<sequence>MTLLLLLATGLASAQSAVKNDSITVAIEPLFNTVSQTHRAIFGESYRKLWAAPVKLRVFHLSQENGGLKILQKGGGMQTKSIRLQDSSGQEWVLRTIQKYPERILPPTLRKSVAATIVADQISAEHPFSAVVVPPMAQALGVPHAHPEIVYVPDDPAFGKYQKDFANQVFLFEEREPLDASKTDNTDKAQGKLQEDNDNRVDQKTVLKARLLDMLLGDWDRHSDQWRWQRNKDNEGNIVYEPVPRDRDQVFYSTSGVLPWLVSRHLLMSKFQSYQDHIRSINRWNLNARYFDRYFLNSLDQKQWEETITEVQSKLTDKVIGDAMRQMPDTIYKLCGADISHKLIVRRNTMKQWALKYYRFISKSVDVPGTNKREHIDITNGTAGQVTVKINKLKKDGTQDQVIYQRIFDPAVTKEVRLYGMGGEDVFAVHGDHSSPITVRMVGGDDEDTFAIDSNITGKGNRYVYDRSDEKNKLPDVSQARLRTAADTLVNNYNKKSFAYDFLQPLMLVSYSRDYGLEFIGDFIYQKQGFRKDPYAFRQSLMVNYGFGANALLLNYKGKFKQVAGKSDLLINVLSKGPNYTSYFFGVGNNSAFINEGEQKSRYYRNIYNYLKADIKLEHNYDNWRVSAGVAGQYYNGDGGDNQHKYLKIYDTQHPDEKVFAGQGFAGVVAGFTLDTRNKSVIPHKGIYWDTDITGMKGLNGNAHSYGQIQSEFSFYLNPGNDSTFIVADRIGAGTTLGNAAFYQQLKLGGSQNLRGYYSWRFTGKTMVFNNLEVRMKIADVTSYLLPGTLGLIGFNDVGRVWAPGETSSQLHMGYGGGLFFLPGELFLVQCVMGFSKEGAYPYISAGFRF</sequence>
<evidence type="ECO:0000313" key="5">
    <source>
        <dbReference type="EMBL" id="MBE9666191.1"/>
    </source>
</evidence>
<name>A0ABR9XG37_9SPHI</name>
<evidence type="ECO:0000313" key="6">
    <source>
        <dbReference type="Proteomes" id="UP000632774"/>
    </source>
</evidence>
<feature type="region of interest" description="Disordered" evidence="3">
    <location>
        <begin position="176"/>
        <end position="199"/>
    </location>
</feature>
<dbReference type="EMBL" id="JADFFM010000001">
    <property type="protein sequence ID" value="MBE9666191.1"/>
    <property type="molecule type" value="Genomic_DNA"/>
</dbReference>
<comment type="subcellular location">
    <subcellularLocation>
        <location evidence="1">Membrane</location>
    </subcellularLocation>
</comment>
<evidence type="ECO:0000259" key="4">
    <source>
        <dbReference type="Pfam" id="PF01103"/>
    </source>
</evidence>
<dbReference type="Pfam" id="PF01103">
    <property type="entry name" value="Omp85"/>
    <property type="match status" value="1"/>
</dbReference>
<dbReference type="InterPro" id="IPR000184">
    <property type="entry name" value="Bac_surfAg_D15"/>
</dbReference>
<keyword evidence="6" id="KW-1185">Reference proteome</keyword>
<comment type="caution">
    <text evidence="5">The sequence shown here is derived from an EMBL/GenBank/DDBJ whole genome shotgun (WGS) entry which is preliminary data.</text>
</comment>
<gene>
    <name evidence="5" type="ORF">IRJ18_07445</name>
</gene>
<evidence type="ECO:0000256" key="3">
    <source>
        <dbReference type="SAM" id="MobiDB-lite"/>
    </source>
</evidence>
<dbReference type="Gene3D" id="2.40.160.50">
    <property type="entry name" value="membrane protein fhac: a member of the omp85/tpsb transporter family"/>
    <property type="match status" value="1"/>
</dbReference>
<reference evidence="5 6" key="1">
    <citation type="submission" date="2020-10" db="EMBL/GenBank/DDBJ databases">
        <title>Mucilaginibacter mali sp. nov., isolated from rhizosphere soil of apple orchard.</title>
        <authorList>
            <person name="Lee J.-S."/>
            <person name="Kim H.S."/>
            <person name="Kim J.-S."/>
        </authorList>
    </citation>
    <scope>NUCLEOTIDE SEQUENCE [LARGE SCALE GENOMIC DNA]</scope>
    <source>
        <strain evidence="5 6">KCTC 23157</strain>
    </source>
</reference>
<feature type="domain" description="Bacterial surface antigen (D15)" evidence="4">
    <location>
        <begin position="593"/>
        <end position="819"/>
    </location>
</feature>
<evidence type="ECO:0000256" key="2">
    <source>
        <dbReference type="ARBA" id="ARBA00023136"/>
    </source>
</evidence>
<dbReference type="Proteomes" id="UP000632774">
    <property type="component" value="Unassembled WGS sequence"/>
</dbReference>